<dbReference type="GO" id="GO:0005829">
    <property type="term" value="C:cytosol"/>
    <property type="evidence" value="ECO:0007669"/>
    <property type="project" value="TreeGrafter"/>
</dbReference>
<feature type="binding site" evidence="10">
    <location>
        <position position="433"/>
    </location>
    <ligand>
        <name>substrate</name>
    </ligand>
</feature>
<evidence type="ECO:0000256" key="1">
    <source>
        <dbReference type="ARBA" id="ARBA00000370"/>
    </source>
</evidence>
<evidence type="ECO:0000259" key="11">
    <source>
        <dbReference type="Pfam" id="PF01676"/>
    </source>
</evidence>
<feature type="domain" description="BPG-independent PGAM N-terminal" evidence="12">
    <location>
        <begin position="180"/>
        <end position="396"/>
    </location>
</feature>
<comment type="function">
    <text evidence="10">Catalyzes the interconversion of 2-phosphoglycerate and 3-phosphoglycerate.</text>
</comment>
<dbReference type="UniPathway" id="UPA00109">
    <property type="reaction ID" value="UER00186"/>
</dbReference>
<organism evidence="13">
    <name type="scientific">Thermorudis peleae</name>
    <dbReference type="NCBI Taxonomy" id="1382356"/>
    <lineage>
        <taxon>Bacteria</taxon>
        <taxon>Pseudomonadati</taxon>
        <taxon>Thermomicrobiota</taxon>
        <taxon>Thermomicrobia</taxon>
        <taxon>Thermomicrobia incertae sedis</taxon>
        <taxon>Thermorudis</taxon>
    </lineage>
</organism>
<evidence type="ECO:0000256" key="7">
    <source>
        <dbReference type="ARBA" id="ARBA00023211"/>
    </source>
</evidence>
<keyword evidence="6 10" id="KW-0324">Glycolysis</keyword>
<evidence type="ECO:0000259" key="12">
    <source>
        <dbReference type="Pfam" id="PF06415"/>
    </source>
</evidence>
<dbReference type="GO" id="GO:0006007">
    <property type="term" value="P:glucose catabolic process"/>
    <property type="evidence" value="ECO:0007669"/>
    <property type="project" value="InterPro"/>
</dbReference>
<comment type="caution">
    <text evidence="13">The sequence shown here is derived from an EMBL/GenBank/DDBJ whole genome shotgun (WGS) entry which is preliminary data.</text>
</comment>
<name>A0A831TCC0_9BACT</name>
<reference evidence="13" key="1">
    <citation type="journal article" date="2020" name="mSystems">
        <title>Genome- and Community-Level Interaction Insights into Carbon Utilization and Element Cycling Functions of Hydrothermarchaeota in Hydrothermal Sediment.</title>
        <authorList>
            <person name="Zhou Z."/>
            <person name="Liu Y."/>
            <person name="Xu W."/>
            <person name="Pan J."/>
            <person name="Luo Z.H."/>
            <person name="Li M."/>
        </authorList>
    </citation>
    <scope>NUCLEOTIDE SEQUENCE [LARGE SCALE GENOMIC DNA]</scope>
    <source>
        <strain evidence="13">SpSt-210</strain>
    </source>
</reference>
<protein>
    <recommendedName>
        <fullName evidence="9 10">2,3-bisphosphoglycerate-independent phosphoglycerate mutase</fullName>
        <shortName evidence="10">BPG-independent PGAM</shortName>
        <shortName evidence="10">Phosphoglyceromutase</shortName>
        <shortName evidence="10">iPGM</shortName>
        <ecNumber evidence="4 10">5.4.2.12</ecNumber>
    </recommendedName>
</protein>
<dbReference type="PANTHER" id="PTHR31637">
    <property type="entry name" value="2,3-BISPHOSPHOGLYCERATE-INDEPENDENT PHOSPHOGLYCERATE MUTASE"/>
    <property type="match status" value="1"/>
</dbReference>
<keyword evidence="7 10" id="KW-0464">Manganese</keyword>
<dbReference type="GO" id="GO:0030145">
    <property type="term" value="F:manganese ion binding"/>
    <property type="evidence" value="ECO:0007669"/>
    <property type="project" value="UniProtKB-UniRule"/>
</dbReference>
<evidence type="ECO:0000256" key="5">
    <source>
        <dbReference type="ARBA" id="ARBA00022723"/>
    </source>
</evidence>
<dbReference type="Pfam" id="PF06415">
    <property type="entry name" value="iPGM_N"/>
    <property type="match status" value="1"/>
</dbReference>
<feature type="binding site" evidence="10">
    <location>
        <position position="160"/>
    </location>
    <ligand>
        <name>Mn(2+)</name>
        <dbReference type="ChEBI" id="CHEBI:29035"/>
        <label>2</label>
    </ligand>
</feature>
<feature type="domain" description="Metalloenzyme" evidence="11">
    <location>
        <begin position="103"/>
        <end position="601"/>
    </location>
</feature>
<accession>A0A831TCC0</accession>
<evidence type="ECO:0000256" key="6">
    <source>
        <dbReference type="ARBA" id="ARBA00023152"/>
    </source>
</evidence>
<feature type="binding site" evidence="10">
    <location>
        <begin position="359"/>
        <end position="362"/>
    </location>
    <ligand>
        <name>substrate</name>
    </ligand>
</feature>
<comment type="cofactor">
    <cofactor evidence="10">
        <name>Mn(2+)</name>
        <dbReference type="ChEBI" id="CHEBI:29035"/>
    </cofactor>
    <text evidence="10">Binds 2 manganese ions per subunit.</text>
</comment>
<sequence length="615" mass="66641">MATIGLSKSSSVNPTARSIARAGARSIPWVINSLRIRASPYVVTSPACLTWRHCTVSPRLKDPLGSGCVRAAPPLLSDNAGAPGTARARGIETRREWSVAPSTVVLVILDGWAIGPDYPGNAILAASTPVMDRLQASYPMTTLRCSGRDVGLPDGQMGNSEVGHLNLGAGRIVYQLITRIDLAIEDGSFFENPALLAAVERASQPGRTLHLLGLLGDGGVHSHQRHLEALLELAARRRLERVAVHAFTDGRDTEPTSGLEFMRRLLARMEELGTGYVASISGRYYAMDRDKRWDRTRRAYDAIVCGQGPTATDPVAAIQQSYARDVTDEFIDPVVITGSDGQPIGPIADGDAVVFFNFRADRARQLTQALTDPSFTAFERCRFPRDLLMVTMAEYEPDFPVLVAFPTENVRRPLAEVLSEAGLRQFHTAETEKYAHVTYFFNGGREEPFPGEDRKLVPSPKVPTYDLKPEMSAPGVTDAALAAIDSGRYAFVLINYANPDMVGHTGVFEAAVRAVECVDECLGRIVEATLGRGGVAIVTADHGNADEMLIPGTNEVWTAHTKNPVPFVVVAPDDSPYRHARLRAGGRLADVAPTVLQILEIPQPEEMTGQSLIEG</sequence>
<keyword evidence="5 10" id="KW-0479">Metal-binding</keyword>
<dbReference type="GO" id="GO:0006096">
    <property type="term" value="P:glycolytic process"/>
    <property type="evidence" value="ECO:0007669"/>
    <property type="project" value="UniProtKB-UniRule"/>
</dbReference>
<evidence type="ECO:0000256" key="9">
    <source>
        <dbReference type="ARBA" id="ARBA00071648"/>
    </source>
</evidence>
<evidence type="ECO:0000256" key="4">
    <source>
        <dbReference type="ARBA" id="ARBA00012026"/>
    </source>
</evidence>
<feature type="binding site" evidence="10">
    <location>
        <position position="541"/>
    </location>
    <ligand>
        <name>Mn(2+)</name>
        <dbReference type="ChEBI" id="CHEBI:29035"/>
        <label>2</label>
    </ligand>
</feature>
<dbReference type="InterPro" id="IPR006124">
    <property type="entry name" value="Metalloenzyme"/>
</dbReference>
<evidence type="ECO:0000256" key="3">
    <source>
        <dbReference type="ARBA" id="ARBA00008819"/>
    </source>
</evidence>
<dbReference type="SUPFAM" id="SSF64158">
    <property type="entry name" value="2,3-Bisphosphoglycerate-independent phosphoglycerate mutase, substrate-binding domain"/>
    <property type="match status" value="1"/>
</dbReference>
<dbReference type="PANTHER" id="PTHR31637:SF0">
    <property type="entry name" value="2,3-BISPHOSPHOGLYCERATE-INDEPENDENT PHOSPHOGLYCERATE MUTASE"/>
    <property type="match status" value="1"/>
</dbReference>
<dbReference type="Gene3D" id="3.40.720.10">
    <property type="entry name" value="Alkaline Phosphatase, subunit A"/>
    <property type="match status" value="1"/>
</dbReference>
<feature type="active site" description="Phosphoserine intermediate" evidence="10">
    <location>
        <position position="160"/>
    </location>
</feature>
<feature type="binding site" evidence="10">
    <location>
        <position position="221"/>
    </location>
    <ligand>
        <name>substrate</name>
    </ligand>
</feature>
<dbReference type="InterPro" id="IPR017850">
    <property type="entry name" value="Alkaline_phosphatase_core_sf"/>
</dbReference>
<evidence type="ECO:0000313" key="13">
    <source>
        <dbReference type="EMBL" id="HEG91247.1"/>
    </source>
</evidence>
<feature type="binding site" evidence="10">
    <location>
        <position position="110"/>
    </location>
    <ligand>
        <name>Mn(2+)</name>
        <dbReference type="ChEBI" id="CHEBI:29035"/>
        <label>2</label>
    </ligand>
</feature>
<feature type="binding site" evidence="10">
    <location>
        <position position="504"/>
    </location>
    <ligand>
        <name>Mn(2+)</name>
        <dbReference type="ChEBI" id="CHEBI:29035"/>
        <label>1</label>
    </ligand>
</feature>
<dbReference type="InterPro" id="IPR011258">
    <property type="entry name" value="BPG-indep_PGM_N"/>
</dbReference>
<evidence type="ECO:0000256" key="10">
    <source>
        <dbReference type="HAMAP-Rule" id="MF_01038"/>
    </source>
</evidence>
<comment type="subunit">
    <text evidence="10">Monomer.</text>
</comment>
<feature type="binding site" evidence="10">
    <location>
        <begin position="251"/>
        <end position="252"/>
    </location>
    <ligand>
        <name>substrate</name>
    </ligand>
</feature>
<dbReference type="FunFam" id="3.40.1450.10:FF:000001">
    <property type="entry name" value="2,3-bisphosphoglycerate-independent phosphoglycerate mutase"/>
    <property type="match status" value="1"/>
</dbReference>
<feature type="binding site" evidence="10">
    <location>
        <position position="500"/>
    </location>
    <ligand>
        <name>Mn(2+)</name>
        <dbReference type="ChEBI" id="CHEBI:29035"/>
        <label>1</label>
    </ligand>
</feature>
<dbReference type="InterPro" id="IPR005995">
    <property type="entry name" value="Pgm_bpd_ind"/>
</dbReference>
<evidence type="ECO:0000256" key="8">
    <source>
        <dbReference type="ARBA" id="ARBA00023235"/>
    </source>
</evidence>
<comment type="similarity">
    <text evidence="3 10">Belongs to the BPG-independent phosphoglycerate mutase family.</text>
</comment>
<feature type="binding site" evidence="10">
    <location>
        <position position="289"/>
    </location>
    <ligand>
        <name>substrate</name>
    </ligand>
</feature>
<proteinExistence type="inferred from homology"/>
<dbReference type="EMBL" id="DSIY01000179">
    <property type="protein sequence ID" value="HEG91247.1"/>
    <property type="molecule type" value="Genomic_DNA"/>
</dbReference>
<dbReference type="GO" id="GO:0004619">
    <property type="term" value="F:phosphoglycerate mutase activity"/>
    <property type="evidence" value="ECO:0007669"/>
    <property type="project" value="UniProtKB-UniRule"/>
</dbReference>
<gene>
    <name evidence="10" type="primary">gpmI</name>
    <name evidence="13" type="ORF">ENP34_07375</name>
</gene>
<feature type="binding site" evidence="10">
    <location>
        <position position="283"/>
    </location>
    <ligand>
        <name>substrate</name>
    </ligand>
</feature>
<comment type="pathway">
    <text evidence="2 10">Carbohydrate degradation; glycolysis; pyruvate from D-glyceraldehyde 3-phosphate: step 3/5.</text>
</comment>
<dbReference type="EC" id="5.4.2.12" evidence="4 10"/>
<dbReference type="Gene3D" id="3.40.1450.10">
    <property type="entry name" value="BPG-independent phosphoglycerate mutase, domain B"/>
    <property type="match status" value="1"/>
</dbReference>
<feature type="binding site" evidence="10">
    <location>
        <position position="542"/>
    </location>
    <ligand>
        <name>Mn(2+)</name>
        <dbReference type="ChEBI" id="CHEBI:29035"/>
        <label>2</label>
    </ligand>
</feature>
<keyword evidence="8 10" id="KW-0413">Isomerase</keyword>
<dbReference type="AlphaFoldDB" id="A0A831TCC0"/>
<dbReference type="SUPFAM" id="SSF53649">
    <property type="entry name" value="Alkaline phosphatase-like"/>
    <property type="match status" value="1"/>
</dbReference>
<dbReference type="HAMAP" id="MF_01038">
    <property type="entry name" value="GpmI"/>
    <property type="match status" value="1"/>
</dbReference>
<dbReference type="InterPro" id="IPR036646">
    <property type="entry name" value="PGAM_B_sf"/>
</dbReference>
<dbReference type="NCBIfam" id="TIGR01307">
    <property type="entry name" value="pgm_bpd_ind"/>
    <property type="match status" value="1"/>
</dbReference>
<feature type="binding site" evidence="10">
    <location>
        <position position="560"/>
    </location>
    <ligand>
        <name>Mn(2+)</name>
        <dbReference type="ChEBI" id="CHEBI:29035"/>
        <label>1</label>
    </ligand>
</feature>
<dbReference type="Pfam" id="PF01676">
    <property type="entry name" value="Metalloenzyme"/>
    <property type="match status" value="1"/>
</dbReference>
<dbReference type="CDD" id="cd16010">
    <property type="entry name" value="iPGM"/>
    <property type="match status" value="1"/>
</dbReference>
<evidence type="ECO:0000256" key="2">
    <source>
        <dbReference type="ARBA" id="ARBA00004798"/>
    </source>
</evidence>
<comment type="catalytic activity">
    <reaction evidence="1 10">
        <text>(2R)-2-phosphoglycerate = (2R)-3-phosphoglycerate</text>
        <dbReference type="Rhea" id="RHEA:15901"/>
        <dbReference type="ChEBI" id="CHEBI:58272"/>
        <dbReference type="ChEBI" id="CHEBI:58289"/>
        <dbReference type="EC" id="5.4.2.12"/>
    </reaction>
</comment>